<keyword evidence="5" id="KW-0812">Transmembrane</keyword>
<dbReference type="Gene3D" id="1.10.287.950">
    <property type="entry name" value="Methyl-accepting chemotaxis protein"/>
    <property type="match status" value="1"/>
</dbReference>
<accession>A0ABW3KYS4</accession>
<comment type="similarity">
    <text evidence="2">Belongs to the methyl-accepting chemotaxis (MCP) protein family.</text>
</comment>
<feature type="compositionally biased region" description="Basic and acidic residues" evidence="4">
    <location>
        <begin position="567"/>
        <end position="580"/>
    </location>
</feature>
<feature type="domain" description="Methyl-accepting transducer" evidence="6">
    <location>
        <begin position="272"/>
        <end position="522"/>
    </location>
</feature>
<dbReference type="Proteomes" id="UP001596990">
    <property type="component" value="Unassembled WGS sequence"/>
</dbReference>
<dbReference type="PANTHER" id="PTHR32089">
    <property type="entry name" value="METHYL-ACCEPTING CHEMOTAXIS PROTEIN MCPB"/>
    <property type="match status" value="1"/>
</dbReference>
<sequence length="580" mass="65922">MKKIVARNLSLSLQARISIIVSVLFLISLTSVGYLSYSKAKDSQIELVEERLERELSATQSMAENLMYAFVGDKEVFQGRMNTYIKAQQAQLMQDGFSAKVHLIKGEEMIDVVHEDKKVEFDEGLIKDINQSENGTVMHDWKGERYVFSYIPIQELQGIYLISFPAADFMNEINQLAYFSLLVGIVGLVLVIMAVYLFIRKTMKPLTQLQQMMRKARNGEFEDAAMLKTDIPEIRSLTKSYQLLIGKISSMLANLQEAVTQLDHSSGDLAKASDRLEMYQRGLNSELQEVLESSRTAVDRTDDQQRTFGTLEEVFNEMMGRLHKMFNKQTEMNKAVDKGNESVQHVIRSFEHFHKSLEQMEDRVRYFQTHMASIRDSGERIQSIAERTKLLALNATIEASRAGEDGKGFAVVAAEVRKLAESSKDTAIDIDGKLKETNQIGLYLTEQFGLLTDELKDQLNQAYVSEESYEKLLTHMESYNRMIEDAKSYVTEGERILPEMKNAFEQFSMIAKQHINSSDRLLETAQNQQIQMTHAEGIRQQLVGLAQELGSVVNENVGLETDVPGANKERKEQHDLIKAS</sequence>
<dbReference type="Pfam" id="PF00015">
    <property type="entry name" value="MCPsignal"/>
    <property type="match status" value="1"/>
</dbReference>
<keyword evidence="8" id="KW-1185">Reference proteome</keyword>
<evidence type="ECO:0000313" key="7">
    <source>
        <dbReference type="EMBL" id="MFD1018770.1"/>
    </source>
</evidence>
<dbReference type="SUPFAM" id="SSF58104">
    <property type="entry name" value="Methyl-accepting chemotaxis protein (MCP) signaling domain"/>
    <property type="match status" value="1"/>
</dbReference>
<feature type="transmembrane region" description="Helical" evidence="5">
    <location>
        <begin position="17"/>
        <end position="37"/>
    </location>
</feature>
<dbReference type="PROSITE" id="PS50111">
    <property type="entry name" value="CHEMOTAXIS_TRANSDUC_2"/>
    <property type="match status" value="1"/>
</dbReference>
<gene>
    <name evidence="7" type="ORF">ACFQ2J_06125</name>
</gene>
<dbReference type="EMBL" id="JBHTKL010000001">
    <property type="protein sequence ID" value="MFD1018770.1"/>
    <property type="molecule type" value="Genomic_DNA"/>
</dbReference>
<evidence type="ECO:0000259" key="6">
    <source>
        <dbReference type="PROSITE" id="PS50111"/>
    </source>
</evidence>
<dbReference type="PRINTS" id="PR00260">
    <property type="entry name" value="CHEMTRNSDUCR"/>
</dbReference>
<dbReference type="Gene3D" id="6.10.340.10">
    <property type="match status" value="1"/>
</dbReference>
<name>A0ABW3KYS4_9BACI</name>
<dbReference type="PANTHER" id="PTHR32089:SF112">
    <property type="entry name" value="LYSOZYME-LIKE PROTEIN-RELATED"/>
    <property type="match status" value="1"/>
</dbReference>
<evidence type="ECO:0000256" key="1">
    <source>
        <dbReference type="ARBA" id="ARBA00023224"/>
    </source>
</evidence>
<feature type="transmembrane region" description="Helical" evidence="5">
    <location>
        <begin position="176"/>
        <end position="199"/>
    </location>
</feature>
<protein>
    <submittedName>
        <fullName evidence="7">Methyl-accepting chemotaxis protein</fullName>
    </submittedName>
</protein>
<evidence type="ECO:0000256" key="2">
    <source>
        <dbReference type="ARBA" id="ARBA00029447"/>
    </source>
</evidence>
<feature type="region of interest" description="Disordered" evidence="4">
    <location>
        <begin position="560"/>
        <end position="580"/>
    </location>
</feature>
<dbReference type="SMART" id="SM00283">
    <property type="entry name" value="MA"/>
    <property type="match status" value="1"/>
</dbReference>
<organism evidence="7 8">
    <name type="scientific">Thalassobacillus hwangdonensis</name>
    <dbReference type="NCBI Taxonomy" id="546108"/>
    <lineage>
        <taxon>Bacteria</taxon>
        <taxon>Bacillati</taxon>
        <taxon>Bacillota</taxon>
        <taxon>Bacilli</taxon>
        <taxon>Bacillales</taxon>
        <taxon>Bacillaceae</taxon>
        <taxon>Thalassobacillus</taxon>
    </lineage>
</organism>
<evidence type="ECO:0000256" key="5">
    <source>
        <dbReference type="SAM" id="Phobius"/>
    </source>
</evidence>
<comment type="caution">
    <text evidence="7">The sequence shown here is derived from an EMBL/GenBank/DDBJ whole genome shotgun (WGS) entry which is preliminary data.</text>
</comment>
<keyword evidence="5" id="KW-0472">Membrane</keyword>
<evidence type="ECO:0000256" key="4">
    <source>
        <dbReference type="SAM" id="MobiDB-lite"/>
    </source>
</evidence>
<evidence type="ECO:0000256" key="3">
    <source>
        <dbReference type="PROSITE-ProRule" id="PRU00284"/>
    </source>
</evidence>
<evidence type="ECO:0000313" key="8">
    <source>
        <dbReference type="Proteomes" id="UP001596990"/>
    </source>
</evidence>
<dbReference type="RefSeq" id="WP_386057528.1">
    <property type="nucleotide sequence ID" value="NZ_JBHTKL010000001.1"/>
</dbReference>
<dbReference type="InterPro" id="IPR004090">
    <property type="entry name" value="Chemotax_Me-accpt_rcpt"/>
</dbReference>
<keyword evidence="1 3" id="KW-0807">Transducer</keyword>
<keyword evidence="5" id="KW-1133">Transmembrane helix</keyword>
<proteinExistence type="inferred from homology"/>
<reference evidence="8" key="1">
    <citation type="journal article" date="2019" name="Int. J. Syst. Evol. Microbiol.">
        <title>The Global Catalogue of Microorganisms (GCM) 10K type strain sequencing project: providing services to taxonomists for standard genome sequencing and annotation.</title>
        <authorList>
            <consortium name="The Broad Institute Genomics Platform"/>
            <consortium name="The Broad Institute Genome Sequencing Center for Infectious Disease"/>
            <person name="Wu L."/>
            <person name="Ma J."/>
        </authorList>
    </citation>
    <scope>NUCLEOTIDE SEQUENCE [LARGE SCALE GENOMIC DNA]</scope>
    <source>
        <strain evidence="8">CCUG 56607</strain>
    </source>
</reference>
<dbReference type="InterPro" id="IPR004089">
    <property type="entry name" value="MCPsignal_dom"/>
</dbReference>